<dbReference type="VEuPathDB" id="VectorBase:AFAF008303"/>
<sequence>MKLFGASSTLLFVLIIGLVWSEQLEQDSDTNDLETAESAFHIDPKTVIFTGLAGIGALVVKGIALGVGGGKLLLLAKHAGSSHSNGWDSSYQKSYSSSSHPSYPSYKSYSSSYSSSSSSDDAKPTAYTGSLKVSGSLTPVSSQSQSSSSSSESTDTSTSAPSKTSLSLDDVDDPLPEN</sequence>
<evidence type="ECO:0000313" key="3">
    <source>
        <dbReference type="EnsemblMetazoa" id="AFAF008303-PA"/>
    </source>
</evidence>
<evidence type="ECO:0000256" key="2">
    <source>
        <dbReference type="SAM" id="SignalP"/>
    </source>
</evidence>
<reference evidence="3" key="2">
    <citation type="submission" date="2020-05" db="UniProtKB">
        <authorList>
            <consortium name="EnsemblMetazoa"/>
        </authorList>
    </citation>
    <scope>IDENTIFICATION</scope>
    <source>
        <strain evidence="3">FAR1</strain>
    </source>
</reference>
<evidence type="ECO:0000256" key="1">
    <source>
        <dbReference type="SAM" id="MobiDB-lite"/>
    </source>
</evidence>
<organism evidence="3 4">
    <name type="scientific">Anopheles farauti</name>
    <dbReference type="NCBI Taxonomy" id="69004"/>
    <lineage>
        <taxon>Eukaryota</taxon>
        <taxon>Metazoa</taxon>
        <taxon>Ecdysozoa</taxon>
        <taxon>Arthropoda</taxon>
        <taxon>Hexapoda</taxon>
        <taxon>Insecta</taxon>
        <taxon>Pterygota</taxon>
        <taxon>Neoptera</taxon>
        <taxon>Endopterygota</taxon>
        <taxon>Diptera</taxon>
        <taxon>Nematocera</taxon>
        <taxon>Culicoidea</taxon>
        <taxon>Culicidae</taxon>
        <taxon>Anophelinae</taxon>
        <taxon>Anopheles</taxon>
    </lineage>
</organism>
<proteinExistence type="predicted"/>
<dbReference type="AlphaFoldDB" id="A0A182QE43"/>
<keyword evidence="4" id="KW-1185">Reference proteome</keyword>
<feature type="compositionally biased region" description="Low complexity" evidence="1">
    <location>
        <begin position="89"/>
        <end position="119"/>
    </location>
</feature>
<dbReference type="Proteomes" id="UP000075886">
    <property type="component" value="Unassembled WGS sequence"/>
</dbReference>
<feature type="compositionally biased region" description="Low complexity" evidence="1">
    <location>
        <begin position="134"/>
        <end position="168"/>
    </location>
</feature>
<reference evidence="4" key="1">
    <citation type="submission" date="2014-01" db="EMBL/GenBank/DDBJ databases">
        <title>The Genome Sequence of Anopheles farauti FAR1 (V2).</title>
        <authorList>
            <consortium name="The Broad Institute Genomics Platform"/>
            <person name="Neafsey D.E."/>
            <person name="Besansky N."/>
            <person name="Howell P."/>
            <person name="Walton C."/>
            <person name="Young S.K."/>
            <person name="Zeng Q."/>
            <person name="Gargeya S."/>
            <person name="Fitzgerald M."/>
            <person name="Haas B."/>
            <person name="Abouelleil A."/>
            <person name="Allen A.W."/>
            <person name="Alvarado L."/>
            <person name="Arachchi H.M."/>
            <person name="Berlin A.M."/>
            <person name="Chapman S.B."/>
            <person name="Gainer-Dewar J."/>
            <person name="Goldberg J."/>
            <person name="Griggs A."/>
            <person name="Gujja S."/>
            <person name="Hansen M."/>
            <person name="Howarth C."/>
            <person name="Imamovic A."/>
            <person name="Ireland A."/>
            <person name="Larimer J."/>
            <person name="McCowan C."/>
            <person name="Murphy C."/>
            <person name="Pearson M."/>
            <person name="Poon T.W."/>
            <person name="Priest M."/>
            <person name="Roberts A."/>
            <person name="Saif S."/>
            <person name="Shea T."/>
            <person name="Sisk P."/>
            <person name="Sykes S."/>
            <person name="Wortman J."/>
            <person name="Nusbaum C."/>
            <person name="Birren B."/>
        </authorList>
    </citation>
    <scope>NUCLEOTIDE SEQUENCE [LARGE SCALE GENOMIC DNA]</scope>
    <source>
        <strain evidence="4">FAR1</strain>
    </source>
</reference>
<name>A0A182QE43_9DIPT</name>
<accession>A0A182QE43</accession>
<feature type="signal peptide" evidence="2">
    <location>
        <begin position="1"/>
        <end position="21"/>
    </location>
</feature>
<dbReference type="EMBL" id="AXCN02000966">
    <property type="status" value="NOT_ANNOTATED_CDS"/>
    <property type="molecule type" value="Genomic_DNA"/>
</dbReference>
<protein>
    <submittedName>
        <fullName evidence="3">Uncharacterized protein</fullName>
    </submittedName>
</protein>
<feature type="chain" id="PRO_5008132715" evidence="2">
    <location>
        <begin position="22"/>
        <end position="178"/>
    </location>
</feature>
<evidence type="ECO:0000313" key="4">
    <source>
        <dbReference type="Proteomes" id="UP000075886"/>
    </source>
</evidence>
<feature type="compositionally biased region" description="Acidic residues" evidence="1">
    <location>
        <begin position="169"/>
        <end position="178"/>
    </location>
</feature>
<dbReference type="EnsemblMetazoa" id="AFAF008303-RA">
    <property type="protein sequence ID" value="AFAF008303-PA"/>
    <property type="gene ID" value="AFAF008303"/>
</dbReference>
<feature type="region of interest" description="Disordered" evidence="1">
    <location>
        <begin position="82"/>
        <end position="178"/>
    </location>
</feature>
<keyword evidence="2" id="KW-0732">Signal</keyword>